<dbReference type="Pfam" id="PF26090">
    <property type="entry name" value="SH3_HelY"/>
    <property type="match status" value="1"/>
</dbReference>
<dbReference type="InterPro" id="IPR050699">
    <property type="entry name" value="RNA-DNA_Helicase"/>
</dbReference>
<evidence type="ECO:0000256" key="4">
    <source>
        <dbReference type="ARBA" id="ARBA00022840"/>
    </source>
</evidence>
<keyword evidence="2" id="KW-0378">Hydrolase</keyword>
<feature type="domain" description="Helicase ATP-binding" evidence="7">
    <location>
        <begin position="22"/>
        <end position="180"/>
    </location>
</feature>
<evidence type="ECO:0000256" key="1">
    <source>
        <dbReference type="ARBA" id="ARBA00022741"/>
    </source>
</evidence>
<comment type="caution">
    <text evidence="9">The sequence shown here is derived from an EMBL/GenBank/DDBJ whole genome shotgun (WGS) entry which is preliminary data.</text>
</comment>
<organism evidence="9 10">
    <name type="scientific">Candidatus Anoxymicrobium japonicum</name>
    <dbReference type="NCBI Taxonomy" id="2013648"/>
    <lineage>
        <taxon>Bacteria</taxon>
        <taxon>Bacillati</taxon>
        <taxon>Actinomycetota</taxon>
        <taxon>Candidatus Geothermincolia</taxon>
        <taxon>Candidatus Geothermincolales</taxon>
        <taxon>Candidatus Anoxymicrobiaceae</taxon>
        <taxon>Candidatus Anoxymicrobium</taxon>
    </lineage>
</organism>
<dbReference type="GO" id="GO:0004386">
    <property type="term" value="F:helicase activity"/>
    <property type="evidence" value="ECO:0007669"/>
    <property type="project" value="UniProtKB-KW"/>
</dbReference>
<evidence type="ECO:0000313" key="10">
    <source>
        <dbReference type="Proteomes" id="UP000233654"/>
    </source>
</evidence>
<sequence length="897" mass="100232">MNTDEFRKKYGFSPDEFQCDAIDRLSEGRSVLVAAPTGSGKTVVAEYALEQARSQGKKFFYTTPMKALSNQKFRDLSRVYPQGDVGLLTGDNCINGEAPLVVMTTEVLRNMIYESSSKLDELGVVVLDEVHYMQDPERGAVWEEIVILLPDTVKIVALSATVSNARDLADWMNSIRGGVDVVFSKERPVKLRNHYFVGKALCGLFDKNLTRVISEQIEALKYRSSGSGSGRRGGRGPNLAPRRTEVIRELKRRDMLPAIYFLFSRAACQDSVTYCRKDGMSLTSPAEAKAIEAYLDEKMRFLDPADLACLNYESFATAMKAGVAAHHAGALPLFKEAVEELFSSGLIKVVFATETLSLGMNMPARTVVIETLSKWNGEAHRPLTPGEYKQLTGRAGRRGIDEIGYSVILHQKFFNVDQIRALVKREPHPVVSRFEVSYNMAVNIMAEHDLTGAQRLLNLSFAQYCADKRVVTLQLRLEALDEDLDQEIDASRCPDADARKFRQLEMQLAKTQRRLSTIAKERRKREVRETMTRLQPGDVILVGHRGSEKALAVVRKRQEGRNTPGGVLVVDPMGRYRKVSERILKHPPRVVGVVDIARITSPTRKVRKQAGAKIEEICRNAGSITAGAGGTPEEIDLFTAITMLEQDIKGNRCNDCERRERCAQSARRAEKISRQMDSARKERDSGHDVVSRRLVDVLDVLNSFGFVKGEDMTGKGDMLRRVYNECDLLLVEALDAGILSQLEPEELAAFASWFIYESREAETDETRRVARARYEHLQGKLGDALDWLNSVFDDIKAAEGNRGLDLVGSPDTGFGEAAFFWARGAGLEQMLSRFPDRSVGDMVRTMKQIIDLMRQIAEVSVDPVLTSNLRRAIDAVDRGVVSYSSLESMIEHRVPAL</sequence>
<dbReference type="PROSITE" id="PS51192">
    <property type="entry name" value="HELICASE_ATP_BIND_1"/>
    <property type="match status" value="1"/>
</dbReference>
<dbReference type="SUPFAM" id="SSF52540">
    <property type="entry name" value="P-loop containing nucleoside triphosphate hydrolases"/>
    <property type="match status" value="1"/>
</dbReference>
<evidence type="ECO:0000256" key="5">
    <source>
        <dbReference type="SAM" id="Coils"/>
    </source>
</evidence>
<dbReference type="Pfam" id="PF08148">
    <property type="entry name" value="DSHCT"/>
    <property type="match status" value="1"/>
</dbReference>
<dbReference type="Pfam" id="PF00271">
    <property type="entry name" value="Helicase_C"/>
    <property type="match status" value="1"/>
</dbReference>
<dbReference type="InterPro" id="IPR014001">
    <property type="entry name" value="Helicase_ATP-bd"/>
</dbReference>
<dbReference type="Proteomes" id="UP000233654">
    <property type="component" value="Unassembled WGS sequence"/>
</dbReference>
<proteinExistence type="predicted"/>
<feature type="region of interest" description="Disordered" evidence="6">
    <location>
        <begin position="224"/>
        <end position="243"/>
    </location>
</feature>
<dbReference type="InterPro" id="IPR003593">
    <property type="entry name" value="AAA+_ATPase"/>
</dbReference>
<dbReference type="AlphaFoldDB" id="A0A2N3G7Z5"/>
<dbReference type="GO" id="GO:0055087">
    <property type="term" value="C:Ski complex"/>
    <property type="evidence" value="ECO:0007669"/>
    <property type="project" value="TreeGrafter"/>
</dbReference>
<dbReference type="InterPro" id="IPR001650">
    <property type="entry name" value="Helicase_C-like"/>
</dbReference>
<evidence type="ECO:0000256" key="6">
    <source>
        <dbReference type="SAM" id="MobiDB-lite"/>
    </source>
</evidence>
<keyword evidence="1" id="KW-0547">Nucleotide-binding</keyword>
<dbReference type="Gene3D" id="3.40.50.300">
    <property type="entry name" value="P-loop containing nucleotide triphosphate hydrolases"/>
    <property type="match status" value="2"/>
</dbReference>
<evidence type="ECO:0000256" key="2">
    <source>
        <dbReference type="ARBA" id="ARBA00022801"/>
    </source>
</evidence>
<evidence type="ECO:0000259" key="8">
    <source>
        <dbReference type="PROSITE" id="PS51194"/>
    </source>
</evidence>
<dbReference type="Gene3D" id="1.10.3380.30">
    <property type="match status" value="1"/>
</dbReference>
<reference evidence="9 10" key="1">
    <citation type="journal article" date="2017" name="ISME J.">
        <title>Potential for microbial H2 and metal transformations associated with novel bacteria and archaea in deep terrestrial subsurface sediments.</title>
        <authorList>
            <person name="Hernsdorf A.W."/>
            <person name="Amano Y."/>
            <person name="Miyakawa K."/>
            <person name="Ise K."/>
            <person name="Suzuki Y."/>
            <person name="Anantharaman K."/>
            <person name="Probst A."/>
            <person name="Burstein D."/>
            <person name="Thomas B.C."/>
            <person name="Banfield J.F."/>
        </authorList>
    </citation>
    <scope>NUCLEOTIDE SEQUENCE [LARGE SCALE GENOMIC DNA]</scope>
    <source>
        <strain evidence="9">HGW-Actinobacteria-3</strain>
    </source>
</reference>
<evidence type="ECO:0000313" key="9">
    <source>
        <dbReference type="EMBL" id="PKQ28714.1"/>
    </source>
</evidence>
<dbReference type="InterPro" id="IPR011545">
    <property type="entry name" value="DEAD/DEAH_box_helicase_dom"/>
</dbReference>
<feature type="coiled-coil region" evidence="5">
    <location>
        <begin position="470"/>
        <end position="521"/>
    </location>
</feature>
<dbReference type="Pfam" id="PF00270">
    <property type="entry name" value="DEAD"/>
    <property type="match status" value="1"/>
</dbReference>
<dbReference type="GO" id="GO:0005524">
    <property type="term" value="F:ATP binding"/>
    <property type="evidence" value="ECO:0007669"/>
    <property type="project" value="UniProtKB-KW"/>
</dbReference>
<gene>
    <name evidence="9" type="ORF">CVT63_01305</name>
</gene>
<evidence type="ECO:0000256" key="3">
    <source>
        <dbReference type="ARBA" id="ARBA00022806"/>
    </source>
</evidence>
<dbReference type="SMART" id="SM00487">
    <property type="entry name" value="DEXDc"/>
    <property type="match status" value="1"/>
</dbReference>
<feature type="domain" description="Helicase C-terminal" evidence="8">
    <location>
        <begin position="267"/>
        <end position="438"/>
    </location>
</feature>
<dbReference type="PROSITE" id="PS51194">
    <property type="entry name" value="HELICASE_CTER"/>
    <property type="match status" value="1"/>
</dbReference>
<keyword evidence="4" id="KW-0067">ATP-binding</keyword>
<dbReference type="InterPro" id="IPR027417">
    <property type="entry name" value="P-loop_NTPase"/>
</dbReference>
<keyword evidence="3 9" id="KW-0347">Helicase</keyword>
<dbReference type="InterPro" id="IPR012961">
    <property type="entry name" value="Ski2/MTR4_C"/>
</dbReference>
<dbReference type="InterPro" id="IPR058621">
    <property type="entry name" value="SH3_HelY"/>
</dbReference>
<protein>
    <submittedName>
        <fullName evidence="9">RNA helicase</fullName>
    </submittedName>
</protein>
<dbReference type="GO" id="GO:0003676">
    <property type="term" value="F:nucleic acid binding"/>
    <property type="evidence" value="ECO:0007669"/>
    <property type="project" value="InterPro"/>
</dbReference>
<dbReference type="PANTHER" id="PTHR12131">
    <property type="entry name" value="ATP-DEPENDENT RNA AND DNA HELICASE"/>
    <property type="match status" value="1"/>
</dbReference>
<dbReference type="GO" id="GO:0070478">
    <property type="term" value="P:nuclear-transcribed mRNA catabolic process, 3'-5' exonucleolytic nonsense-mediated decay"/>
    <property type="evidence" value="ECO:0007669"/>
    <property type="project" value="TreeGrafter"/>
</dbReference>
<dbReference type="EMBL" id="PHEX01000007">
    <property type="protein sequence ID" value="PKQ28714.1"/>
    <property type="molecule type" value="Genomic_DNA"/>
</dbReference>
<dbReference type="PANTHER" id="PTHR12131:SF1">
    <property type="entry name" value="ATP-DEPENDENT RNA HELICASE SUPV3L1, MITOCHONDRIAL-RELATED"/>
    <property type="match status" value="1"/>
</dbReference>
<dbReference type="SMART" id="SM00382">
    <property type="entry name" value="AAA"/>
    <property type="match status" value="1"/>
</dbReference>
<keyword evidence="5" id="KW-0175">Coiled coil</keyword>
<dbReference type="GO" id="GO:0016787">
    <property type="term" value="F:hydrolase activity"/>
    <property type="evidence" value="ECO:0007669"/>
    <property type="project" value="UniProtKB-KW"/>
</dbReference>
<accession>A0A2N3G7Z5</accession>
<name>A0A2N3G7Z5_9ACTN</name>
<dbReference type="SMART" id="SM01142">
    <property type="entry name" value="DSHCT"/>
    <property type="match status" value="1"/>
</dbReference>
<dbReference type="SMART" id="SM00490">
    <property type="entry name" value="HELICc"/>
    <property type="match status" value="1"/>
</dbReference>
<evidence type="ECO:0000259" key="7">
    <source>
        <dbReference type="PROSITE" id="PS51192"/>
    </source>
</evidence>